<dbReference type="SMART" id="SM00422">
    <property type="entry name" value="HTH_MERR"/>
    <property type="match status" value="1"/>
</dbReference>
<dbReference type="InterPro" id="IPR047057">
    <property type="entry name" value="MerR_fam"/>
</dbReference>
<dbReference type="InterPro" id="IPR000551">
    <property type="entry name" value="MerR-type_HTH_dom"/>
</dbReference>
<dbReference type="Gene3D" id="1.10.1660.10">
    <property type="match status" value="1"/>
</dbReference>
<dbReference type="PANTHER" id="PTHR30204:SF97">
    <property type="entry name" value="MERR FAMILY REGULATORY PROTEIN"/>
    <property type="match status" value="1"/>
</dbReference>
<dbReference type="GO" id="GO:0003677">
    <property type="term" value="F:DNA binding"/>
    <property type="evidence" value="ECO:0007669"/>
    <property type="project" value="UniProtKB-KW"/>
</dbReference>
<dbReference type="EMBL" id="CAEZYK010000164">
    <property type="protein sequence ID" value="CAB4738005.1"/>
    <property type="molecule type" value="Genomic_DNA"/>
</dbReference>
<dbReference type="AlphaFoldDB" id="A0A6J6STK0"/>
<organism evidence="3">
    <name type="scientific">freshwater metagenome</name>
    <dbReference type="NCBI Taxonomy" id="449393"/>
    <lineage>
        <taxon>unclassified sequences</taxon>
        <taxon>metagenomes</taxon>
        <taxon>ecological metagenomes</taxon>
    </lineage>
</organism>
<dbReference type="PANTHER" id="PTHR30204">
    <property type="entry name" value="REDOX-CYCLING DRUG-SENSING TRANSCRIPTIONAL ACTIVATOR SOXR"/>
    <property type="match status" value="1"/>
</dbReference>
<evidence type="ECO:0000259" key="2">
    <source>
        <dbReference type="PROSITE" id="PS50937"/>
    </source>
</evidence>
<dbReference type="InterPro" id="IPR009061">
    <property type="entry name" value="DNA-bd_dom_put_sf"/>
</dbReference>
<protein>
    <submittedName>
        <fullName evidence="3">Unannotated protein</fullName>
    </submittedName>
</protein>
<evidence type="ECO:0000313" key="3">
    <source>
        <dbReference type="EMBL" id="CAB4738005.1"/>
    </source>
</evidence>
<evidence type="ECO:0000256" key="1">
    <source>
        <dbReference type="ARBA" id="ARBA00023125"/>
    </source>
</evidence>
<dbReference type="GO" id="GO:0003700">
    <property type="term" value="F:DNA-binding transcription factor activity"/>
    <property type="evidence" value="ECO:0007669"/>
    <property type="project" value="InterPro"/>
</dbReference>
<sequence length="243" mass="27605">MEPMSDPLAATPHEEDWQWRIDDLARRSETPVDTIRYYQREHLLPAGERRGRVNFYGAIHLERLQLIKDWQDRRFSLAAIKALLTEERSGLMEGIFGGAGERTYDLDELIAESGISIELEQRIREVGFFREPSDFGRDSYDGEDLEVLRTLSALYDLGVPQVAIVEIVRLYAKGIEATQQSVVDLFATGGDLDWNPKDLDAFQSLAAEKSNEILPLARQLVDYTHHRTIQRLTLGAITLGTDS</sequence>
<accession>A0A6J6STK0</accession>
<dbReference type="Pfam" id="PF13411">
    <property type="entry name" value="MerR_1"/>
    <property type="match status" value="1"/>
</dbReference>
<reference evidence="3" key="1">
    <citation type="submission" date="2020-05" db="EMBL/GenBank/DDBJ databases">
        <authorList>
            <person name="Chiriac C."/>
            <person name="Salcher M."/>
            <person name="Ghai R."/>
            <person name="Kavagutti S V."/>
        </authorList>
    </citation>
    <scope>NUCLEOTIDE SEQUENCE</scope>
</reference>
<dbReference type="PROSITE" id="PS50937">
    <property type="entry name" value="HTH_MERR_2"/>
    <property type="match status" value="1"/>
</dbReference>
<keyword evidence="1" id="KW-0238">DNA-binding</keyword>
<dbReference type="SUPFAM" id="SSF46955">
    <property type="entry name" value="Putative DNA-binding domain"/>
    <property type="match status" value="1"/>
</dbReference>
<name>A0A6J6STK0_9ZZZZ</name>
<proteinExistence type="predicted"/>
<feature type="domain" description="HTH merR-type" evidence="2">
    <location>
        <begin position="18"/>
        <end position="86"/>
    </location>
</feature>
<gene>
    <name evidence="3" type="ORF">UFOPK2683_01700</name>
</gene>